<evidence type="ECO:0000313" key="4">
    <source>
        <dbReference type="Proteomes" id="UP000184330"/>
    </source>
</evidence>
<dbReference type="EMBL" id="FJOG01000006">
    <property type="protein sequence ID" value="CZR55127.1"/>
    <property type="molecule type" value="Genomic_DNA"/>
</dbReference>
<dbReference type="Proteomes" id="UP000184330">
    <property type="component" value="Unassembled WGS sequence"/>
</dbReference>
<dbReference type="InterPro" id="IPR057678">
    <property type="entry name" value="DUF7918"/>
</dbReference>
<feature type="region of interest" description="Disordered" evidence="1">
    <location>
        <begin position="285"/>
        <end position="317"/>
    </location>
</feature>
<feature type="region of interest" description="Disordered" evidence="1">
    <location>
        <begin position="659"/>
        <end position="703"/>
    </location>
</feature>
<sequence length="782" mass="86355">MAILDSIPGLDVSVCVDGAPLQEYDDDEELVSEKPGAIGEYQKARTVLKYVEAVSDAEFTIHITLGTSFNMDCPTLSNPISVDGKFAIEPCVRKQGYAASIHGNRVMTPVVRIVDGVHVAAPGKKDQQFIKPFKFSHIDTTSDDSKLKDLKKDSELLGKVGEIEVKVHRCSDGTELRDYEVAEDKSSSIGSKVHEKALKGDAKSHSVSCPRFGPATKLVSKNYFRFDYLDGEDYPVAIFKFNLLIIERTPSPDPESVPGSPPSVDLSNLDPNQKKLLEKFLKDLNRGRGSSSTPGRSIKRERDAGKGPLNSRKKSRERQWGNKIQFFNYKLPSEIEFLGDTIKTGPPIKISILISTKQGLTLGLAFLSLQRLHLRRRANLVKRGGSPSTSQELSRLFEILEAVPGLEVCVLVDNEPLREYHDDDVEPAGQGAIKSVSKYVEAVSDKEFVVRVGINAPFTPDSPTLTFQLTIDGKLVRCKAITTESMSQFTRDNRVRSKLTAHFDGVFYSIAGNSTNQLLRKFKFLKIDVGDSIFSDIQEHSKQMKQAGEIVVRVFRSRHSTKKNNTRPCGDRLEMAKAEVHEKALKGEAKSHIVSVGTATKTVPRVYTYHTLIDGPDHPIALFKFKYRSQDALKSLLVIPRTPSPEPEPASNSETLSLDAASMPDNRGNNSGNPGPKKEEADDKTQIKTETKGKREPTVHSGSQTIIDLLDEAAPKIETKVKKTLAAPKESITIIDLADETPVIERRRANRAVDLNLHVASAIKREGSPIESGSPKKQRIEG</sequence>
<gene>
    <name evidence="3" type="ORF">PAC_05013</name>
</gene>
<accession>A0A1L7WQT1</accession>
<dbReference type="PANTHER" id="PTHR36223">
    <property type="entry name" value="BETA-LACTAMASE-TYPE TRANSPEPTIDASE FOLD DOMAIN CONTAINING PROTEIN"/>
    <property type="match status" value="1"/>
</dbReference>
<dbReference type="PANTHER" id="PTHR36223:SF1">
    <property type="entry name" value="TRANSCRIPTION ELONGATION FACTOR EAF N-TERMINAL DOMAIN-CONTAINING PROTEIN"/>
    <property type="match status" value="1"/>
</dbReference>
<reference evidence="3 4" key="1">
    <citation type="submission" date="2016-03" db="EMBL/GenBank/DDBJ databases">
        <authorList>
            <person name="Ploux O."/>
        </authorList>
    </citation>
    <scope>NUCLEOTIDE SEQUENCE [LARGE SCALE GENOMIC DNA]</scope>
    <source>
        <strain evidence="3 4">UAMH 11012</strain>
    </source>
</reference>
<feature type="compositionally biased region" description="Low complexity" evidence="1">
    <location>
        <begin position="287"/>
        <end position="296"/>
    </location>
</feature>
<dbReference type="AlphaFoldDB" id="A0A1L7WQT1"/>
<dbReference type="Pfam" id="PF25534">
    <property type="entry name" value="DUF7918"/>
    <property type="match status" value="2"/>
</dbReference>
<feature type="domain" description="DUF7918" evidence="2">
    <location>
        <begin position="9"/>
        <end position="241"/>
    </location>
</feature>
<feature type="compositionally biased region" description="Basic and acidic residues" evidence="1">
    <location>
        <begin position="676"/>
        <end position="698"/>
    </location>
</feature>
<organism evidence="3 4">
    <name type="scientific">Phialocephala subalpina</name>
    <dbReference type="NCBI Taxonomy" id="576137"/>
    <lineage>
        <taxon>Eukaryota</taxon>
        <taxon>Fungi</taxon>
        <taxon>Dikarya</taxon>
        <taxon>Ascomycota</taxon>
        <taxon>Pezizomycotina</taxon>
        <taxon>Leotiomycetes</taxon>
        <taxon>Helotiales</taxon>
        <taxon>Mollisiaceae</taxon>
        <taxon>Phialocephala</taxon>
        <taxon>Phialocephala fortinii species complex</taxon>
    </lineage>
</organism>
<feature type="domain" description="DUF7918" evidence="2">
    <location>
        <begin position="405"/>
        <end position="642"/>
    </location>
</feature>
<dbReference type="OrthoDB" id="3364132at2759"/>
<proteinExistence type="predicted"/>
<evidence type="ECO:0000256" key="1">
    <source>
        <dbReference type="SAM" id="MobiDB-lite"/>
    </source>
</evidence>
<evidence type="ECO:0000313" key="3">
    <source>
        <dbReference type="EMBL" id="CZR55127.1"/>
    </source>
</evidence>
<name>A0A1L7WQT1_9HELO</name>
<protein>
    <recommendedName>
        <fullName evidence="2">DUF7918 domain-containing protein</fullName>
    </recommendedName>
</protein>
<keyword evidence="4" id="KW-1185">Reference proteome</keyword>
<evidence type="ECO:0000259" key="2">
    <source>
        <dbReference type="Pfam" id="PF25534"/>
    </source>
</evidence>
<dbReference type="STRING" id="576137.A0A1L7WQT1"/>